<dbReference type="PANTHER" id="PTHR30055:SF226">
    <property type="entry name" value="HTH-TYPE TRANSCRIPTIONAL REGULATOR PKSA"/>
    <property type="match status" value="1"/>
</dbReference>
<feature type="DNA-binding region" description="H-T-H motif" evidence="2">
    <location>
        <begin position="81"/>
        <end position="100"/>
    </location>
</feature>
<evidence type="ECO:0000313" key="5">
    <source>
        <dbReference type="EMBL" id="TWP34473.1"/>
    </source>
</evidence>
<keyword evidence="1 2" id="KW-0238">DNA-binding</keyword>
<dbReference type="Pfam" id="PF17932">
    <property type="entry name" value="TetR_C_24"/>
    <property type="match status" value="1"/>
</dbReference>
<dbReference type="GO" id="GO:0003700">
    <property type="term" value="F:DNA-binding transcription factor activity"/>
    <property type="evidence" value="ECO:0007669"/>
    <property type="project" value="TreeGrafter"/>
</dbReference>
<dbReference type="Gene3D" id="1.10.10.60">
    <property type="entry name" value="Homeodomain-like"/>
    <property type="match status" value="1"/>
</dbReference>
<dbReference type="SUPFAM" id="SSF46689">
    <property type="entry name" value="Homeodomain-like"/>
    <property type="match status" value="1"/>
</dbReference>
<keyword evidence="6" id="KW-1185">Reference proteome</keyword>
<dbReference type="InterPro" id="IPR050109">
    <property type="entry name" value="HTH-type_TetR-like_transc_reg"/>
</dbReference>
<protein>
    <submittedName>
        <fullName evidence="5">TetR/AcrR family transcriptional regulator</fullName>
    </submittedName>
</protein>
<dbReference type="EMBL" id="VCQV01000027">
    <property type="protein sequence ID" value="TWP34473.1"/>
    <property type="molecule type" value="Genomic_DNA"/>
</dbReference>
<gene>
    <name evidence="5" type="ORF">FGL98_17310</name>
</gene>
<name>A0A563DX12_9MICO</name>
<dbReference type="InterPro" id="IPR041490">
    <property type="entry name" value="KstR2_TetR_C"/>
</dbReference>
<dbReference type="Proteomes" id="UP000320244">
    <property type="component" value="Unassembled WGS sequence"/>
</dbReference>
<feature type="region of interest" description="Disordered" evidence="3">
    <location>
        <begin position="29"/>
        <end position="55"/>
    </location>
</feature>
<evidence type="ECO:0000256" key="3">
    <source>
        <dbReference type="SAM" id="MobiDB-lite"/>
    </source>
</evidence>
<dbReference type="Pfam" id="PF00440">
    <property type="entry name" value="TetR_N"/>
    <property type="match status" value="1"/>
</dbReference>
<proteinExistence type="predicted"/>
<dbReference type="InterPro" id="IPR009057">
    <property type="entry name" value="Homeodomain-like_sf"/>
</dbReference>
<accession>A0A563DX12</accession>
<dbReference type="OrthoDB" id="3190535at2"/>
<dbReference type="AlphaFoldDB" id="A0A563DX12"/>
<dbReference type="PROSITE" id="PS50977">
    <property type="entry name" value="HTH_TETR_2"/>
    <property type="match status" value="1"/>
</dbReference>
<evidence type="ECO:0000313" key="6">
    <source>
        <dbReference type="Proteomes" id="UP000320244"/>
    </source>
</evidence>
<evidence type="ECO:0000256" key="1">
    <source>
        <dbReference type="ARBA" id="ARBA00023125"/>
    </source>
</evidence>
<dbReference type="InterPro" id="IPR001647">
    <property type="entry name" value="HTH_TetR"/>
</dbReference>
<feature type="domain" description="HTH tetR-type" evidence="4">
    <location>
        <begin position="58"/>
        <end position="118"/>
    </location>
</feature>
<evidence type="ECO:0000256" key="2">
    <source>
        <dbReference type="PROSITE-ProRule" id="PRU00335"/>
    </source>
</evidence>
<reference evidence="5 6" key="2">
    <citation type="submission" date="2019-08" db="EMBL/GenBank/DDBJ databases">
        <title>Jejuicoccus antrihumi gen. nov., sp. nov., a new member of the family Dermacoccaceae isolated from a cave.</title>
        <authorList>
            <person name="Schumann P."/>
            <person name="Kim I.S."/>
        </authorList>
    </citation>
    <scope>NUCLEOTIDE SEQUENCE [LARGE SCALE GENOMIC DNA]</scope>
    <source>
        <strain evidence="5 6">C5-26</strain>
    </source>
</reference>
<dbReference type="PANTHER" id="PTHR30055">
    <property type="entry name" value="HTH-TYPE TRANSCRIPTIONAL REGULATOR RUTR"/>
    <property type="match status" value="1"/>
</dbReference>
<dbReference type="PRINTS" id="PR00455">
    <property type="entry name" value="HTHTETR"/>
</dbReference>
<comment type="caution">
    <text evidence="5">The sequence shown here is derived from an EMBL/GenBank/DDBJ whole genome shotgun (WGS) entry which is preliminary data.</text>
</comment>
<sequence>MGNDTGRSARMTGYLPGGRKGWVWMGAARRQQEQPSAGRDDAKAPGATGEGRVARKRAQRIRVVERTAARMFAEKGYDGTNFEEIAAQVDLRGPTLYHYFSSKEDLFSQCVEHSFAQVVTRLEEIAGSEGAAEERLRRLFFEQVLIELRDFPDFVPLFLKVYVPVPSLRRRLAAIRRQHGDVFRHVVNEVVMAHGLDPEAAKISLMMAFGSLAYMPEWYDRRGPLRLEELAADVADTLMAPFLGR</sequence>
<organism evidence="5 6">
    <name type="scientific">Leekyejoonella antrihumi</name>
    <dbReference type="NCBI Taxonomy" id="1660198"/>
    <lineage>
        <taxon>Bacteria</taxon>
        <taxon>Bacillati</taxon>
        <taxon>Actinomycetota</taxon>
        <taxon>Actinomycetes</taxon>
        <taxon>Micrococcales</taxon>
        <taxon>Dermacoccaceae</taxon>
        <taxon>Leekyejoonella</taxon>
    </lineage>
</organism>
<evidence type="ECO:0000259" key="4">
    <source>
        <dbReference type="PROSITE" id="PS50977"/>
    </source>
</evidence>
<reference evidence="5 6" key="1">
    <citation type="submission" date="2019-05" db="EMBL/GenBank/DDBJ databases">
        <authorList>
            <person name="Lee S.D."/>
        </authorList>
    </citation>
    <scope>NUCLEOTIDE SEQUENCE [LARGE SCALE GENOMIC DNA]</scope>
    <source>
        <strain evidence="5 6">C5-26</strain>
    </source>
</reference>
<dbReference type="GO" id="GO:0000976">
    <property type="term" value="F:transcription cis-regulatory region binding"/>
    <property type="evidence" value="ECO:0007669"/>
    <property type="project" value="TreeGrafter"/>
</dbReference>
<dbReference type="Gene3D" id="1.10.357.10">
    <property type="entry name" value="Tetracycline Repressor, domain 2"/>
    <property type="match status" value="1"/>
</dbReference>